<dbReference type="SUPFAM" id="SSF53098">
    <property type="entry name" value="Ribonuclease H-like"/>
    <property type="match status" value="1"/>
</dbReference>
<dbReference type="PANTHER" id="PTHR47074:SF61">
    <property type="entry name" value="RNASE H TYPE-1 DOMAIN-CONTAINING PROTEIN"/>
    <property type="match status" value="1"/>
</dbReference>
<dbReference type="Proteomes" id="UP001472677">
    <property type="component" value="Unassembled WGS sequence"/>
</dbReference>
<evidence type="ECO:0000313" key="4">
    <source>
        <dbReference type="Proteomes" id="UP001472677"/>
    </source>
</evidence>
<keyword evidence="1" id="KW-0863">Zinc-finger</keyword>
<dbReference type="CDD" id="cd06222">
    <property type="entry name" value="RNase_H_like"/>
    <property type="match status" value="1"/>
</dbReference>
<dbReference type="InterPro" id="IPR002156">
    <property type="entry name" value="RNaseH_domain"/>
</dbReference>
<dbReference type="PROSITE" id="PS50158">
    <property type="entry name" value="ZF_CCHC"/>
    <property type="match status" value="1"/>
</dbReference>
<dbReference type="InterPro" id="IPR026960">
    <property type="entry name" value="RVT-Znf"/>
</dbReference>
<protein>
    <recommendedName>
        <fullName evidence="2">CCHC-type domain-containing protein</fullName>
    </recommendedName>
</protein>
<keyword evidence="1" id="KW-0862">Zinc</keyword>
<dbReference type="InterPro" id="IPR036397">
    <property type="entry name" value="RNaseH_sf"/>
</dbReference>
<keyword evidence="4" id="KW-1185">Reference proteome</keyword>
<reference evidence="3 4" key="1">
    <citation type="journal article" date="2024" name="G3 (Bethesda)">
        <title>Genome assembly of Hibiscus sabdariffa L. provides insights into metabolisms of medicinal natural products.</title>
        <authorList>
            <person name="Kim T."/>
        </authorList>
    </citation>
    <scope>NUCLEOTIDE SEQUENCE [LARGE SCALE GENOMIC DNA]</scope>
    <source>
        <strain evidence="3">TK-2024</strain>
        <tissue evidence="3">Old leaves</tissue>
    </source>
</reference>
<keyword evidence="1" id="KW-0479">Metal-binding</keyword>
<dbReference type="Pfam" id="PF13456">
    <property type="entry name" value="RVT_3"/>
    <property type="match status" value="1"/>
</dbReference>
<dbReference type="InterPro" id="IPR025836">
    <property type="entry name" value="Zn_knuckle_CX2CX4HX4C"/>
</dbReference>
<dbReference type="Pfam" id="PF13966">
    <property type="entry name" value="zf-RVT"/>
    <property type="match status" value="1"/>
</dbReference>
<feature type="domain" description="CCHC-type" evidence="2">
    <location>
        <begin position="93"/>
        <end position="107"/>
    </location>
</feature>
<dbReference type="InterPro" id="IPR012337">
    <property type="entry name" value="RNaseH-like_sf"/>
</dbReference>
<dbReference type="InterPro" id="IPR001878">
    <property type="entry name" value="Znf_CCHC"/>
</dbReference>
<dbReference type="InterPro" id="IPR044730">
    <property type="entry name" value="RNase_H-like_dom_plant"/>
</dbReference>
<dbReference type="Gene3D" id="3.30.420.10">
    <property type="entry name" value="Ribonuclease H-like superfamily/Ribonuclease H"/>
    <property type="match status" value="1"/>
</dbReference>
<organism evidence="3 4">
    <name type="scientific">Hibiscus sabdariffa</name>
    <name type="common">roselle</name>
    <dbReference type="NCBI Taxonomy" id="183260"/>
    <lineage>
        <taxon>Eukaryota</taxon>
        <taxon>Viridiplantae</taxon>
        <taxon>Streptophyta</taxon>
        <taxon>Embryophyta</taxon>
        <taxon>Tracheophyta</taxon>
        <taxon>Spermatophyta</taxon>
        <taxon>Magnoliopsida</taxon>
        <taxon>eudicotyledons</taxon>
        <taxon>Gunneridae</taxon>
        <taxon>Pentapetalae</taxon>
        <taxon>rosids</taxon>
        <taxon>malvids</taxon>
        <taxon>Malvales</taxon>
        <taxon>Malvaceae</taxon>
        <taxon>Malvoideae</taxon>
        <taxon>Hibiscus</taxon>
    </lineage>
</organism>
<dbReference type="PANTHER" id="PTHR47074">
    <property type="entry name" value="BNAC02G40300D PROTEIN"/>
    <property type="match status" value="1"/>
</dbReference>
<dbReference type="Pfam" id="PF14392">
    <property type="entry name" value="zf-CCHC_4"/>
    <property type="match status" value="1"/>
</dbReference>
<dbReference type="EMBL" id="JBBPBM010000009">
    <property type="protein sequence ID" value="KAK8569111.1"/>
    <property type="molecule type" value="Genomic_DNA"/>
</dbReference>
<proteinExistence type="predicted"/>
<evidence type="ECO:0000313" key="3">
    <source>
        <dbReference type="EMBL" id="KAK8569111.1"/>
    </source>
</evidence>
<evidence type="ECO:0000256" key="1">
    <source>
        <dbReference type="PROSITE-ProRule" id="PRU00047"/>
    </source>
</evidence>
<accession>A0ABR2F2C9</accession>
<name>A0ABR2F2C9_9ROSI</name>
<evidence type="ECO:0000259" key="2">
    <source>
        <dbReference type="PROSITE" id="PS50158"/>
    </source>
</evidence>
<sequence length="592" mass="65932">MSQHVGSFGLCFWVRVHDLPLGLMSEVMARQFGNFLGQFVEYDSNIIITGKQFMRVKVLINVNHSLKRKKKIAIGKDCNTYVHFKYEKITLFCFICGKIGHGESLCPLQLVLDLKQVKFGWDLSIRAPIKRAPLVPSRWLRDEVSGASLLDIEACRDVHGKLPLHGSAKDVPTPSKSSCSKVTTAQGPTNFSSGLVAGGQMELGSNTEDNPISLLDGKKRKRTTGCIFYKVQPRVTASMNAALIEPFRAKEVWHAVKATWKVDILESLFDEVHVNKIRAIPLSKTRLQDKLVWRYDGLGSYTVKSGYRLLNGELNAALLLSADSGVNFSRFYAALWSSNLPPKVNIAMWRIINNYMPTLVNLRFRQLTVDVCCPLCKSTEESIEHIMRECAFVKQILDAQGVRCSVPVADLSWKECLAQTFVSLSMRQRQALMITFYSVWYTRNQVLHEGLAPSVSSSISFVEAFLSEHDLFNSQASPRPLRLHDNWVAPAMSVIKLNFDASYDASPGKFVSGVLCRDNDGFILVACSKPHSHVADPFQAEALACLVAVTFAKDLGFTRVIVEGDSFTIIKKCASEAIDVSLVSPVVADIKR</sequence>
<dbReference type="InterPro" id="IPR052929">
    <property type="entry name" value="RNase_H-like_EbsB-rel"/>
</dbReference>
<gene>
    <name evidence="3" type="ORF">V6N12_007643</name>
</gene>
<comment type="caution">
    <text evidence="3">The sequence shown here is derived from an EMBL/GenBank/DDBJ whole genome shotgun (WGS) entry which is preliminary data.</text>
</comment>